<protein>
    <submittedName>
        <fullName evidence="2">Uncharacterized protein</fullName>
    </submittedName>
</protein>
<reference evidence="2 3" key="1">
    <citation type="submission" date="2014-06" db="EMBL/GenBank/DDBJ databases">
        <title>Draft genome sequence of Paenibacillus sp. MSt1.</title>
        <authorList>
            <person name="Aw Y.K."/>
            <person name="Ong K.S."/>
            <person name="Gan H.M."/>
            <person name="Lee S.M."/>
        </authorList>
    </citation>
    <scope>NUCLEOTIDE SEQUENCE [LARGE SCALE GENOMIC DNA]</scope>
    <source>
        <strain evidence="2 3">MSt1</strain>
    </source>
</reference>
<gene>
    <name evidence="2" type="ORF">ET33_03100</name>
</gene>
<evidence type="ECO:0000256" key="1">
    <source>
        <dbReference type="SAM" id="MobiDB-lite"/>
    </source>
</evidence>
<dbReference type="Proteomes" id="UP000028123">
    <property type="component" value="Unassembled WGS sequence"/>
</dbReference>
<dbReference type="RefSeq" id="WP_036682270.1">
    <property type="nucleotide sequence ID" value="NZ_FYEP01000024.1"/>
</dbReference>
<feature type="region of interest" description="Disordered" evidence="1">
    <location>
        <begin position="37"/>
        <end position="60"/>
    </location>
</feature>
<evidence type="ECO:0000313" key="3">
    <source>
        <dbReference type="Proteomes" id="UP000028123"/>
    </source>
</evidence>
<keyword evidence="3" id="KW-1185">Reference proteome</keyword>
<comment type="caution">
    <text evidence="2">The sequence shown here is derived from an EMBL/GenBank/DDBJ whole genome shotgun (WGS) entry which is preliminary data.</text>
</comment>
<organism evidence="2 3">
    <name type="scientific">Paenibacillus tyrfis</name>
    <dbReference type="NCBI Taxonomy" id="1501230"/>
    <lineage>
        <taxon>Bacteria</taxon>
        <taxon>Bacillati</taxon>
        <taxon>Bacillota</taxon>
        <taxon>Bacilli</taxon>
        <taxon>Bacillales</taxon>
        <taxon>Paenibacillaceae</taxon>
        <taxon>Paenibacillus</taxon>
    </lineage>
</organism>
<dbReference type="EMBL" id="JNVM01000010">
    <property type="protein sequence ID" value="KEQ25718.1"/>
    <property type="molecule type" value="Genomic_DNA"/>
</dbReference>
<dbReference type="OrthoDB" id="2660674at2"/>
<dbReference type="AlphaFoldDB" id="A0A081P4U5"/>
<accession>A0A081P4U5</accession>
<evidence type="ECO:0000313" key="2">
    <source>
        <dbReference type="EMBL" id="KEQ25718.1"/>
    </source>
</evidence>
<sequence>MKQPIDCQLLIEQLEIPLEKFEAWKKEQLKHMNTETHEIAMNGNGTADYFEDSLRPSSEI</sequence>
<proteinExistence type="predicted"/>
<name>A0A081P4U5_9BACL</name>